<keyword evidence="2" id="KW-1185">Reference proteome</keyword>
<accession>A0ABT1HU49</accession>
<dbReference type="EMBL" id="JAMTCP010000013">
    <property type="protein sequence ID" value="MCP2259039.1"/>
    <property type="molecule type" value="Genomic_DNA"/>
</dbReference>
<evidence type="ECO:0000313" key="2">
    <source>
        <dbReference type="Proteomes" id="UP001205311"/>
    </source>
</evidence>
<dbReference type="Proteomes" id="UP001205311">
    <property type="component" value="Unassembled WGS sequence"/>
</dbReference>
<sequence>MTEVGAVRTEQAVRSGQTAIRWQVQDVRWHRGGRQLVPVEHAPFGRVLPYRRAAGQTPLPGCLPLVRSRGWLADLGQQGLADMLLGLSAVVALREVTPGLSLHYSGPRARLMRRCSIPMTTTEGWGPHIVRTGTRSPVRFRVDAEEPPAWLDHLAPGQVEVHGALPMRHYLAMEQQLGLRLSLDDTPAPTFRSEERAVPWHAVLVLCAGSSRSSYGSAEFAAVAAEMMRTRSAPWRFTAVVPRTLRSVPELEEMSAQVVHAPDPADCVDLFASAEVVVGVDNGLTQLAGLTVRPDGSGPEVVGLYARRSHTKWITGSRRHHAVATRFSQMVALADRSPDRDEFDEAVWGDAADLRCVPRSRVADFAGRCAGWW</sequence>
<name>A0ABT1HU49_STRSD</name>
<protein>
    <submittedName>
        <fullName evidence="1">Uncharacterized protein</fullName>
    </submittedName>
</protein>
<dbReference type="Gene3D" id="3.40.50.2000">
    <property type="entry name" value="Glycogen Phosphorylase B"/>
    <property type="match status" value="1"/>
</dbReference>
<evidence type="ECO:0000313" key="1">
    <source>
        <dbReference type="EMBL" id="MCP2259039.1"/>
    </source>
</evidence>
<proteinExistence type="predicted"/>
<comment type="caution">
    <text evidence="1">The sequence shown here is derived from an EMBL/GenBank/DDBJ whole genome shotgun (WGS) entry which is preliminary data.</text>
</comment>
<organism evidence="1 2">
    <name type="scientific">Streptoalloteichus tenebrarius (strain ATCC 17920 / DSM 40477 / JCM 4838 / CBS 697.72 / NBRC 16177 / NCIMB 11028 / NRRL B-12390 / A12253. 1 / ISP 5477)</name>
    <name type="common">Streptomyces tenebrarius</name>
    <dbReference type="NCBI Taxonomy" id="1933"/>
    <lineage>
        <taxon>Bacteria</taxon>
        <taxon>Bacillati</taxon>
        <taxon>Actinomycetota</taxon>
        <taxon>Actinomycetes</taxon>
        <taxon>Pseudonocardiales</taxon>
        <taxon>Pseudonocardiaceae</taxon>
        <taxon>Streptoalloteichus</taxon>
    </lineage>
</organism>
<gene>
    <name evidence="1" type="ORF">LX15_002740</name>
</gene>
<reference evidence="1 2" key="1">
    <citation type="submission" date="2022-06" db="EMBL/GenBank/DDBJ databases">
        <title>Genomic Encyclopedia of Archaeal and Bacterial Type Strains, Phase II (KMG-II): from individual species to whole genera.</title>
        <authorList>
            <person name="Goeker M."/>
        </authorList>
    </citation>
    <scope>NUCLEOTIDE SEQUENCE [LARGE SCALE GENOMIC DNA]</scope>
    <source>
        <strain evidence="1 2">DSM 40477</strain>
    </source>
</reference>
<dbReference type="SUPFAM" id="SSF53756">
    <property type="entry name" value="UDP-Glycosyltransferase/glycogen phosphorylase"/>
    <property type="match status" value="1"/>
</dbReference>